<feature type="compositionally biased region" description="Basic residues" evidence="1">
    <location>
        <begin position="109"/>
        <end position="127"/>
    </location>
</feature>
<evidence type="ECO:0000313" key="3">
    <source>
        <dbReference type="Proteomes" id="UP000469452"/>
    </source>
</evidence>
<proteinExistence type="predicted"/>
<gene>
    <name evidence="2" type="ORF">AaE_005599</name>
</gene>
<dbReference type="EMBL" id="VJMI01011098">
    <property type="protein sequence ID" value="KAF0753739.1"/>
    <property type="molecule type" value="Genomic_DNA"/>
</dbReference>
<dbReference type="AlphaFoldDB" id="A0A6A5AM26"/>
<evidence type="ECO:0000256" key="1">
    <source>
        <dbReference type="SAM" id="MobiDB-lite"/>
    </source>
</evidence>
<evidence type="ECO:0000313" key="2">
    <source>
        <dbReference type="EMBL" id="KAF0753739.1"/>
    </source>
</evidence>
<evidence type="ECO:0008006" key="4">
    <source>
        <dbReference type="Google" id="ProtNLM"/>
    </source>
</evidence>
<protein>
    <recommendedName>
        <fullName evidence="4">RNA helicase</fullName>
    </recommendedName>
</protein>
<accession>A0A6A5AM26</accession>
<sequence>VRKKKFIKTTVGDLKNGTLKRQNNAGGPPRKQKIGETYKKWQQKQHKRANVVGADEGDDSAPKGDYRNGRKPPPTQRVNKFAKSELREEGAIRKEEKRKAKSSGDKSKFAKKKPQTSRGKGNVKGKTHGAPTKSKMFIRR</sequence>
<organism evidence="2 3">
    <name type="scientific">Aphanomyces astaci</name>
    <name type="common">Crayfish plague agent</name>
    <dbReference type="NCBI Taxonomy" id="112090"/>
    <lineage>
        <taxon>Eukaryota</taxon>
        <taxon>Sar</taxon>
        <taxon>Stramenopiles</taxon>
        <taxon>Oomycota</taxon>
        <taxon>Saprolegniomycetes</taxon>
        <taxon>Saprolegniales</taxon>
        <taxon>Verrucalvaceae</taxon>
        <taxon>Aphanomyces</taxon>
    </lineage>
</organism>
<reference evidence="2 3" key="1">
    <citation type="submission" date="2019-06" db="EMBL/GenBank/DDBJ databases">
        <title>Genomics analysis of Aphanomyces spp. identifies a new class of oomycete effector associated with host adaptation.</title>
        <authorList>
            <person name="Gaulin E."/>
        </authorList>
    </citation>
    <scope>NUCLEOTIDE SEQUENCE [LARGE SCALE GENOMIC DNA]</scope>
    <source>
        <strain evidence="2 3">E</strain>
    </source>
</reference>
<comment type="caution">
    <text evidence="2">The sequence shown here is derived from an EMBL/GenBank/DDBJ whole genome shotgun (WGS) entry which is preliminary data.</text>
</comment>
<dbReference type="Proteomes" id="UP000469452">
    <property type="component" value="Unassembled WGS sequence"/>
</dbReference>
<name>A0A6A5AM26_APHAT</name>
<feature type="compositionally biased region" description="Basic and acidic residues" evidence="1">
    <location>
        <begin position="82"/>
        <end position="108"/>
    </location>
</feature>
<feature type="non-terminal residue" evidence="2">
    <location>
        <position position="1"/>
    </location>
</feature>
<dbReference type="VEuPathDB" id="FungiDB:H257_06267"/>
<feature type="region of interest" description="Disordered" evidence="1">
    <location>
        <begin position="1"/>
        <end position="140"/>
    </location>
</feature>